<organism evidence="2 3">
    <name type="scientific">Ventosimonas gracilis</name>
    <dbReference type="NCBI Taxonomy" id="1680762"/>
    <lineage>
        <taxon>Bacteria</taxon>
        <taxon>Pseudomonadati</taxon>
        <taxon>Pseudomonadota</taxon>
        <taxon>Gammaproteobacteria</taxon>
        <taxon>Pseudomonadales</taxon>
        <taxon>Ventosimonadaceae</taxon>
        <taxon>Ventosimonas</taxon>
    </lineage>
</organism>
<dbReference type="AlphaFoldDB" id="A0A139SU82"/>
<dbReference type="SMART" id="SM00869">
    <property type="entry name" value="Autotransporter"/>
    <property type="match status" value="1"/>
</dbReference>
<dbReference type="PANTHER" id="PTHR30007:SF0">
    <property type="entry name" value="TRANSPOSASE"/>
    <property type="match status" value="1"/>
</dbReference>
<dbReference type="Proteomes" id="UP000072660">
    <property type="component" value="Unassembled WGS sequence"/>
</dbReference>
<dbReference type="InterPro" id="IPR002559">
    <property type="entry name" value="Transposase_11"/>
</dbReference>
<evidence type="ECO:0000313" key="3">
    <source>
        <dbReference type="Proteomes" id="UP000072660"/>
    </source>
</evidence>
<dbReference type="GO" id="GO:0006313">
    <property type="term" value="P:DNA transposition"/>
    <property type="evidence" value="ECO:0007669"/>
    <property type="project" value="InterPro"/>
</dbReference>
<dbReference type="InterPro" id="IPR005546">
    <property type="entry name" value="Autotransporte_beta"/>
</dbReference>
<name>A0A139SU82_9GAMM</name>
<sequence>MGLPHALAVSTADVTDRTGALQTLEHGKAHLGQVHSILCDGGYTGGAPFAQGMKAILGEQVTVQIAKRNELHTFKVMPKRWIVERSFAWLDKNRRLWKTANANLSTSLQFIHLTFLALILKKSQTGSWETIMSYKHDGGADDLDARRGFFTSLSSLLLLVCSQAPALAACVSGAQCEASDGLLTVAPSGGSFIPAGTGRPNAALAATAGSTIQGTNLSISASANNTYAGYAISGSTLDLTHSTVNGWGGMHASGPGSNILMDGGSVNVVDSAIHLETGGSADLSQVNLSSTGNAVAVWLRGNNNHFSMSGGSLTGTTLGGIDFSGSNNVVDLSNVTITSGGVYGVANHNLGSNNNVLNLYGGSITHASTNGNAAVHFGGSGNLLIDGTIVKATGLGHAVLVGSTNGTSSLTARNNFDFETNANSAVGVNINNNGIADLKDGKITTKGNGAIGIRIFSTANATTPLTAERVTVETSGANAHGIYSDVGQSTLRDVDIKVNGQAIGLASLNPNTDIQMTGGSIHAAGAGAIAAFAHGGGRIGITGGDIHATGVNAVAAWAQNGGHIELDGVTANSLNNTTGGSGVRIQSGTSALLKNKTTVTTDGALAPGLVFLGATAANVITVDDSTVTAQDSFAVLANGGTDTLNVANQSLIRGDRLAYAGNCAPPTCASTFGSRLTIHANDSQLVGHTDVSAQSRLHMNLDNHSVWTLRPSAGGLAQSHTSFLDIKNSHIVFDQNSSGLYQTLRVGAGDTGGNMAVYHAGPGAAITLNTLLNTGGALSNQQTDRVLIEGDVSGTTLLHIREVAGSPGGLTSPSGAYLASEGISVVQASGAATENSFALAGGYVTMNSLPYQYTLYAYGPGSHNGPADASQKQVGGAGHWDWRLQSGSGSGSGSAPALVPQASNYLLAPGALFQAGLTDIGTLHRRLGDIRRRAAEPDKASQGEFFLRSYGGVQDYRANLHVSPYTPNADMRYAALQIGANLWGMDTSQHRLRVGLAGNRGALSFTPRDVADSRRTHMTTWAVSPTLTYQHESGGYVDGLTSHGAFQGKVATRLRGKTATLKGRSTSASVETGLPFGVGMFTVTPQVQLTYQRLRFDNTRDVDNFPVEAGTLRQWTLRTGTDIQTQLSRIAGGAITLRGSLHLTQPLASRQTINLGEDFYLSKPGATLDAGLGVDAVFAKGHAMLYGEFARQQRISSAGHQGWMANFGLKVAF</sequence>
<feature type="domain" description="Autotransporter" evidence="1">
    <location>
        <begin position="938"/>
        <end position="1213"/>
    </location>
</feature>
<protein>
    <recommendedName>
        <fullName evidence="1">Autotransporter domain-containing protein</fullName>
    </recommendedName>
</protein>
<comment type="caution">
    <text evidence="2">The sequence shown here is derived from an EMBL/GenBank/DDBJ whole genome shotgun (WGS) entry which is preliminary data.</text>
</comment>
<dbReference type="GO" id="GO:0003677">
    <property type="term" value="F:DNA binding"/>
    <property type="evidence" value="ECO:0007669"/>
    <property type="project" value="InterPro"/>
</dbReference>
<dbReference type="PANTHER" id="PTHR30007">
    <property type="entry name" value="PHP DOMAIN PROTEIN"/>
    <property type="match status" value="1"/>
</dbReference>
<evidence type="ECO:0000259" key="1">
    <source>
        <dbReference type="PROSITE" id="PS51208"/>
    </source>
</evidence>
<proteinExistence type="predicted"/>
<dbReference type="PROSITE" id="PS51208">
    <property type="entry name" value="AUTOTRANSPORTER"/>
    <property type="match status" value="1"/>
</dbReference>
<dbReference type="SUPFAM" id="SSF51126">
    <property type="entry name" value="Pectin lyase-like"/>
    <property type="match status" value="1"/>
</dbReference>
<evidence type="ECO:0000313" key="2">
    <source>
        <dbReference type="EMBL" id="KXU38042.1"/>
    </source>
</evidence>
<dbReference type="NCBIfam" id="TIGR01414">
    <property type="entry name" value="autotrans_barl"/>
    <property type="match status" value="1"/>
</dbReference>
<accession>A0A139SU82</accession>
<dbReference type="InterPro" id="IPR036709">
    <property type="entry name" value="Autotransporte_beta_dom_sf"/>
</dbReference>
<dbReference type="GO" id="GO:0019867">
    <property type="term" value="C:outer membrane"/>
    <property type="evidence" value="ECO:0007669"/>
    <property type="project" value="InterPro"/>
</dbReference>
<dbReference type="Pfam" id="PF01609">
    <property type="entry name" value="DDE_Tnp_1"/>
    <property type="match status" value="1"/>
</dbReference>
<dbReference type="InterPro" id="IPR011050">
    <property type="entry name" value="Pectin_lyase_fold/virulence"/>
</dbReference>
<dbReference type="Gene3D" id="2.160.20.20">
    <property type="match status" value="1"/>
</dbReference>
<dbReference type="SUPFAM" id="SSF103515">
    <property type="entry name" value="Autotransporter"/>
    <property type="match status" value="1"/>
</dbReference>
<dbReference type="EMBL" id="LSZO01000157">
    <property type="protein sequence ID" value="KXU38042.1"/>
    <property type="molecule type" value="Genomic_DNA"/>
</dbReference>
<keyword evidence="3" id="KW-1185">Reference proteome</keyword>
<dbReference type="InterPro" id="IPR006315">
    <property type="entry name" value="OM_autotransptr_brl_dom"/>
</dbReference>
<reference evidence="2 3" key="1">
    <citation type="submission" date="2016-02" db="EMBL/GenBank/DDBJ databases">
        <authorList>
            <person name="Wen L."/>
            <person name="He K."/>
            <person name="Yang H."/>
        </authorList>
    </citation>
    <scope>NUCLEOTIDE SEQUENCE [LARGE SCALE GENOMIC DNA]</scope>
    <source>
        <strain evidence="2 3">CV58</strain>
    </source>
</reference>
<dbReference type="InterPro" id="IPR012332">
    <property type="entry name" value="Autotransporter_pectin_lyase_C"/>
</dbReference>
<dbReference type="Gene3D" id="2.40.128.130">
    <property type="entry name" value="Autotransporter beta-domain"/>
    <property type="match status" value="1"/>
</dbReference>
<dbReference type="GO" id="GO:0004803">
    <property type="term" value="F:transposase activity"/>
    <property type="evidence" value="ECO:0007669"/>
    <property type="project" value="InterPro"/>
</dbReference>
<gene>
    <name evidence="2" type="ORF">AXE65_00545</name>
</gene>